<evidence type="ECO:0000313" key="2">
    <source>
        <dbReference type="EMBL" id="MCY1009868.1"/>
    </source>
</evidence>
<organism evidence="2 3">
    <name type="scientific">Nannocystis pusilla</name>
    <dbReference type="NCBI Taxonomy" id="889268"/>
    <lineage>
        <taxon>Bacteria</taxon>
        <taxon>Pseudomonadati</taxon>
        <taxon>Myxococcota</taxon>
        <taxon>Polyangia</taxon>
        <taxon>Nannocystales</taxon>
        <taxon>Nannocystaceae</taxon>
        <taxon>Nannocystis</taxon>
    </lineage>
</organism>
<sequence length="131" mass="13576">MVPPALSPRWLVVLLVTAALWTGLAMLAAYLNTGQGPTLETLRGAALSLSLIAAVPVVFGFLGARLGFLLAQVGLIIGYLLLLRAFAGPNTGGFEDLAAVATFLMLGAIGLGVGTLIDIIRWFVGKRRSAG</sequence>
<feature type="transmembrane region" description="Helical" evidence="1">
    <location>
        <begin position="69"/>
        <end position="87"/>
    </location>
</feature>
<name>A0A9X3J1B6_9BACT</name>
<dbReference type="Proteomes" id="UP001150924">
    <property type="component" value="Unassembled WGS sequence"/>
</dbReference>
<evidence type="ECO:0000256" key="1">
    <source>
        <dbReference type="SAM" id="Phobius"/>
    </source>
</evidence>
<proteinExistence type="predicted"/>
<dbReference type="EMBL" id="JAPNKE010000002">
    <property type="protein sequence ID" value="MCY1009868.1"/>
    <property type="molecule type" value="Genomic_DNA"/>
</dbReference>
<gene>
    <name evidence="2" type="ORF">OV079_30770</name>
</gene>
<keyword evidence="1" id="KW-0472">Membrane</keyword>
<keyword evidence="3" id="KW-1185">Reference proteome</keyword>
<reference evidence="2" key="1">
    <citation type="submission" date="2022-11" db="EMBL/GenBank/DDBJ databases">
        <title>Minimal conservation of predation-associated metabolite biosynthetic gene clusters underscores biosynthetic potential of Myxococcota including descriptions for ten novel species: Archangium lansinium sp. nov., Myxococcus landrumus sp. nov., Nannocystis bai.</title>
        <authorList>
            <person name="Ahearne A."/>
            <person name="Stevens C."/>
            <person name="Phillips K."/>
        </authorList>
    </citation>
    <scope>NUCLEOTIDE SEQUENCE</scope>
    <source>
        <strain evidence="2">Na p29</strain>
    </source>
</reference>
<evidence type="ECO:0000313" key="3">
    <source>
        <dbReference type="Proteomes" id="UP001150924"/>
    </source>
</evidence>
<feature type="transmembrane region" description="Helical" evidence="1">
    <location>
        <begin position="12"/>
        <end position="31"/>
    </location>
</feature>
<keyword evidence="1" id="KW-1133">Transmembrane helix</keyword>
<accession>A0A9X3J1B6</accession>
<feature type="transmembrane region" description="Helical" evidence="1">
    <location>
        <begin position="99"/>
        <end position="124"/>
    </location>
</feature>
<keyword evidence="1" id="KW-0812">Transmembrane</keyword>
<dbReference type="AlphaFoldDB" id="A0A9X3J1B6"/>
<comment type="caution">
    <text evidence="2">The sequence shown here is derived from an EMBL/GenBank/DDBJ whole genome shotgun (WGS) entry which is preliminary data.</text>
</comment>
<dbReference type="RefSeq" id="WP_267772595.1">
    <property type="nucleotide sequence ID" value="NZ_JAPNKE010000002.1"/>
</dbReference>
<feature type="transmembrane region" description="Helical" evidence="1">
    <location>
        <begin position="43"/>
        <end position="62"/>
    </location>
</feature>
<protein>
    <submittedName>
        <fullName evidence="2">Uncharacterized protein</fullName>
    </submittedName>
</protein>